<dbReference type="AlphaFoldDB" id="B8M1L4"/>
<gene>
    <name evidence="2" type="ORF">TSTA_093470</name>
</gene>
<dbReference type="GeneID" id="8102591"/>
<name>B8M1L4_TALSN</name>
<evidence type="ECO:0000256" key="1">
    <source>
        <dbReference type="SAM" id="MobiDB-lite"/>
    </source>
</evidence>
<reference evidence="3" key="1">
    <citation type="journal article" date="2015" name="Genome Announc.">
        <title>Genome sequence of the AIDS-associated pathogen Penicillium marneffei (ATCC18224) and its near taxonomic relative Talaromyces stipitatus (ATCC10500).</title>
        <authorList>
            <person name="Nierman W.C."/>
            <person name="Fedorova-Abrams N.D."/>
            <person name="Andrianopoulos A."/>
        </authorList>
    </citation>
    <scope>NUCLEOTIDE SEQUENCE [LARGE SCALE GENOMIC DNA]</scope>
    <source>
        <strain evidence="3">ATCC 10500 / CBS 375.48 / QM 6759 / NRRL 1006</strain>
    </source>
</reference>
<feature type="compositionally biased region" description="Polar residues" evidence="1">
    <location>
        <begin position="30"/>
        <end position="45"/>
    </location>
</feature>
<organism evidence="2 3">
    <name type="scientific">Talaromyces stipitatus (strain ATCC 10500 / CBS 375.48 / QM 6759 / NRRL 1006)</name>
    <name type="common">Penicillium stipitatum</name>
    <dbReference type="NCBI Taxonomy" id="441959"/>
    <lineage>
        <taxon>Eukaryota</taxon>
        <taxon>Fungi</taxon>
        <taxon>Dikarya</taxon>
        <taxon>Ascomycota</taxon>
        <taxon>Pezizomycotina</taxon>
        <taxon>Eurotiomycetes</taxon>
        <taxon>Eurotiomycetidae</taxon>
        <taxon>Eurotiales</taxon>
        <taxon>Trichocomaceae</taxon>
        <taxon>Talaromyces</taxon>
        <taxon>Talaromyces sect. Talaromyces</taxon>
    </lineage>
</organism>
<dbReference type="VEuPathDB" id="FungiDB:TSTA_093470"/>
<dbReference type="HOGENOM" id="CLU_1205467_0_0_1"/>
<accession>B8M1L4</accession>
<proteinExistence type="predicted"/>
<dbReference type="EMBL" id="EQ962653">
    <property type="protein sequence ID" value="EED22101.1"/>
    <property type="molecule type" value="Genomic_DNA"/>
</dbReference>
<dbReference type="InParanoid" id="B8M1L4"/>
<evidence type="ECO:0000313" key="2">
    <source>
        <dbReference type="EMBL" id="EED22101.1"/>
    </source>
</evidence>
<feature type="region of interest" description="Disordered" evidence="1">
    <location>
        <begin position="19"/>
        <end position="76"/>
    </location>
</feature>
<protein>
    <submittedName>
        <fullName evidence="2">Uncharacterized protein</fullName>
    </submittedName>
</protein>
<dbReference type="RefSeq" id="XP_002479064.1">
    <property type="nucleotide sequence ID" value="XM_002479019.1"/>
</dbReference>
<evidence type="ECO:0000313" key="3">
    <source>
        <dbReference type="Proteomes" id="UP000001745"/>
    </source>
</evidence>
<dbReference type="Proteomes" id="UP000001745">
    <property type="component" value="Unassembled WGS sequence"/>
</dbReference>
<keyword evidence="3" id="KW-1185">Reference proteome</keyword>
<dbReference type="OrthoDB" id="5308957at2759"/>
<feature type="compositionally biased region" description="Polar residues" evidence="1">
    <location>
        <begin position="54"/>
        <end position="76"/>
    </location>
</feature>
<sequence length="230" mass="25830">MDLLRNHFSMHRAPSVASKTSSYFIDPEEQSSSVQDGSSEKSWSLRSRPDHYSDSISGSTLDSQTPPEEESLSQQKAEQIRRYLAGRFETGINEQFPNANLKFVLFSIRTLYTGGDFNASPTITKTRFWEDTDLAIYLMKASKRDKRGASRNQVRAFQFLKKSTADTTYTMSQGTATILIELLSPIHDLTQLVTKRLCALLRHSGDLSEALRVTRDGIRVIRALLGTGSL</sequence>